<evidence type="ECO:0000313" key="7">
    <source>
        <dbReference type="EMBL" id="CAB4676450.1"/>
    </source>
</evidence>
<evidence type="ECO:0000256" key="2">
    <source>
        <dbReference type="ARBA" id="ARBA00007441"/>
    </source>
</evidence>
<evidence type="ECO:0000256" key="5">
    <source>
        <dbReference type="ARBA" id="ARBA00022898"/>
    </source>
</evidence>
<feature type="domain" description="Aminotransferase class I/classII large" evidence="6">
    <location>
        <begin position="38"/>
        <end position="390"/>
    </location>
</feature>
<keyword evidence="3" id="KW-0032">Aminotransferase</keyword>
<dbReference type="PANTHER" id="PTHR46383:SF1">
    <property type="entry name" value="ASPARTATE AMINOTRANSFERASE"/>
    <property type="match status" value="1"/>
</dbReference>
<dbReference type="Gene3D" id="3.40.640.10">
    <property type="entry name" value="Type I PLP-dependent aspartate aminotransferase-like (Major domain)"/>
    <property type="match status" value="1"/>
</dbReference>
<name>A0A6J6MQA8_9ZZZZ</name>
<organism evidence="7">
    <name type="scientific">freshwater metagenome</name>
    <dbReference type="NCBI Taxonomy" id="449393"/>
    <lineage>
        <taxon>unclassified sequences</taxon>
        <taxon>metagenomes</taxon>
        <taxon>ecological metagenomes</taxon>
    </lineage>
</organism>
<gene>
    <name evidence="7" type="ORF">UFOPK2292_01114</name>
</gene>
<comment type="cofactor">
    <cofactor evidence="1">
        <name>pyridoxal 5'-phosphate</name>
        <dbReference type="ChEBI" id="CHEBI:597326"/>
    </cofactor>
</comment>
<proteinExistence type="inferred from homology"/>
<comment type="similarity">
    <text evidence="2">Belongs to the class-I pyridoxal-phosphate-dependent aminotransferase family.</text>
</comment>
<evidence type="ECO:0000256" key="3">
    <source>
        <dbReference type="ARBA" id="ARBA00022576"/>
    </source>
</evidence>
<dbReference type="GO" id="GO:0030170">
    <property type="term" value="F:pyridoxal phosphate binding"/>
    <property type="evidence" value="ECO:0007669"/>
    <property type="project" value="InterPro"/>
</dbReference>
<dbReference type="GO" id="GO:0008483">
    <property type="term" value="F:transaminase activity"/>
    <property type="evidence" value="ECO:0007669"/>
    <property type="project" value="UniProtKB-KW"/>
</dbReference>
<evidence type="ECO:0000256" key="4">
    <source>
        <dbReference type="ARBA" id="ARBA00022679"/>
    </source>
</evidence>
<keyword evidence="4" id="KW-0808">Transferase</keyword>
<dbReference type="InterPro" id="IPR015421">
    <property type="entry name" value="PyrdxlP-dep_Trfase_major"/>
</dbReference>
<sequence length="398" mass="43669">MKLADRLNRLGTETAFAVAATAADWVSKGNEVFPFHLGDLNLSTPENISAAMQRAVVEGKTGYCPNAGIAPLRAALAESLGLQRNVTFLPENVAVQPGGKPVIGKFLRSVMNPGDEVLYPNPGFPIYESQIEFNDGVAVPYRYLDTENGFQIDLDYLASKINSKTKALILNDQQNPLAAEMTDTERQALADLAIKHNLWVLSDEAYFDIRYAGESKSIISLPGMLERTVILYTFSKKFAMTGWRLGAAIGPRDLVDRISKLNTNEESCTAQFVQWAGVEAITGDQSGANELVRVLKTRRDATIAGIQTVTGMRVHTPNSAFYVFPEVTQTMARTGHDDVAKFATDALHNSGMSFCTRKHFGRPADNEKGNYIRLAYSGINNPQIDKGLARLAEWVNSK</sequence>
<dbReference type="AlphaFoldDB" id="A0A6J6MQA8"/>
<dbReference type="CDD" id="cd00609">
    <property type="entry name" value="AAT_like"/>
    <property type="match status" value="1"/>
</dbReference>
<dbReference type="GO" id="GO:0006520">
    <property type="term" value="P:amino acid metabolic process"/>
    <property type="evidence" value="ECO:0007669"/>
    <property type="project" value="InterPro"/>
</dbReference>
<dbReference type="EMBL" id="CAEZWU010000183">
    <property type="protein sequence ID" value="CAB4676450.1"/>
    <property type="molecule type" value="Genomic_DNA"/>
</dbReference>
<keyword evidence="5" id="KW-0663">Pyridoxal phosphate</keyword>
<dbReference type="PANTHER" id="PTHR46383">
    <property type="entry name" value="ASPARTATE AMINOTRANSFERASE"/>
    <property type="match status" value="1"/>
</dbReference>
<dbReference type="Gene3D" id="3.90.1150.10">
    <property type="entry name" value="Aspartate Aminotransferase, domain 1"/>
    <property type="match status" value="1"/>
</dbReference>
<evidence type="ECO:0000256" key="1">
    <source>
        <dbReference type="ARBA" id="ARBA00001933"/>
    </source>
</evidence>
<reference evidence="7" key="1">
    <citation type="submission" date="2020-05" db="EMBL/GenBank/DDBJ databases">
        <authorList>
            <person name="Chiriac C."/>
            <person name="Salcher M."/>
            <person name="Ghai R."/>
            <person name="Kavagutti S V."/>
        </authorList>
    </citation>
    <scope>NUCLEOTIDE SEQUENCE</scope>
</reference>
<evidence type="ECO:0000259" key="6">
    <source>
        <dbReference type="Pfam" id="PF00155"/>
    </source>
</evidence>
<dbReference type="InterPro" id="IPR050596">
    <property type="entry name" value="AspAT/PAT-like"/>
</dbReference>
<dbReference type="Pfam" id="PF00155">
    <property type="entry name" value="Aminotran_1_2"/>
    <property type="match status" value="1"/>
</dbReference>
<dbReference type="InterPro" id="IPR015424">
    <property type="entry name" value="PyrdxlP-dep_Trfase"/>
</dbReference>
<dbReference type="InterPro" id="IPR015422">
    <property type="entry name" value="PyrdxlP-dep_Trfase_small"/>
</dbReference>
<accession>A0A6J6MQA8</accession>
<protein>
    <submittedName>
        <fullName evidence="7">Unannotated protein</fullName>
    </submittedName>
</protein>
<dbReference type="InterPro" id="IPR004839">
    <property type="entry name" value="Aminotransferase_I/II_large"/>
</dbReference>
<dbReference type="SUPFAM" id="SSF53383">
    <property type="entry name" value="PLP-dependent transferases"/>
    <property type="match status" value="1"/>
</dbReference>